<evidence type="ECO:0000256" key="9">
    <source>
        <dbReference type="ARBA" id="ARBA00044673"/>
    </source>
</evidence>
<evidence type="ECO:0000256" key="5">
    <source>
        <dbReference type="ARBA" id="ARBA00022777"/>
    </source>
</evidence>
<keyword evidence="6" id="KW-0067">ATP-binding</keyword>
<dbReference type="SUPFAM" id="SSF52540">
    <property type="entry name" value="P-loop containing nucleoside triphosphate hydrolases"/>
    <property type="match status" value="1"/>
</dbReference>
<keyword evidence="5" id="KW-0418">Kinase</keyword>
<evidence type="ECO:0000256" key="8">
    <source>
        <dbReference type="ARBA" id="ARBA00044641"/>
    </source>
</evidence>
<evidence type="ECO:0000259" key="10">
    <source>
        <dbReference type="Pfam" id="PF16575"/>
    </source>
</evidence>
<proteinExistence type="predicted"/>
<feature type="domain" description="Clp1 P-loop" evidence="10">
    <location>
        <begin position="100"/>
        <end position="276"/>
    </location>
</feature>
<dbReference type="AlphaFoldDB" id="A0A7C2FYX5"/>
<dbReference type="InterPro" id="IPR032319">
    <property type="entry name" value="CLP1_P"/>
</dbReference>
<dbReference type="EC" id="2.7.1.78" evidence="2"/>
<gene>
    <name evidence="11" type="ORF">ENP55_02370</name>
</gene>
<keyword evidence="3" id="KW-0808">Transferase</keyword>
<comment type="catalytic activity">
    <reaction evidence="9">
        <text>a 5'-end dephospho-2'-deoxyribonucleoside-DNA + ATP = a 5'-end 5'-phospho-2'-deoxyribonucleoside-DNA + ADP + H(+)</text>
        <dbReference type="Rhea" id="RHEA:15669"/>
        <dbReference type="Rhea" id="RHEA-COMP:13180"/>
        <dbReference type="Rhea" id="RHEA-COMP:13184"/>
        <dbReference type="ChEBI" id="CHEBI:15378"/>
        <dbReference type="ChEBI" id="CHEBI:30616"/>
        <dbReference type="ChEBI" id="CHEBI:136412"/>
        <dbReference type="ChEBI" id="CHEBI:136416"/>
        <dbReference type="ChEBI" id="CHEBI:456216"/>
        <dbReference type="EC" id="2.7.1.78"/>
    </reaction>
</comment>
<comment type="function">
    <text evidence="7">Polynucleotide kinase that can phosphorylate the 5'-hydroxyl groups of both single-stranded RNA (ssRNA) and single-stranded DNA (ssDNA). Exhibits a strong preference for ssRNA.</text>
</comment>
<organism evidence="11">
    <name type="scientific">Thermosphaera aggregans</name>
    <dbReference type="NCBI Taxonomy" id="54254"/>
    <lineage>
        <taxon>Archaea</taxon>
        <taxon>Thermoproteota</taxon>
        <taxon>Thermoprotei</taxon>
        <taxon>Desulfurococcales</taxon>
        <taxon>Desulfurococcaceae</taxon>
        <taxon>Thermosphaera</taxon>
    </lineage>
</organism>
<sequence length="416" mass="46085">MRTDLSVSKGGFLKVYGPVSILVKKGAIDVLGRVFVENAKVIVHKTKTYIIRALEDSELDLVMGEEASVQPLEEDDPYLAKYALSQELASNPGRLIVLVGGTDSGKSSFATLLSNIVLQKGGNPAIVDGDVGQSNIGPPGFVSAGRITGPVLWVGEAKPEKLRFIGDVKPHVNIWKIINAVKELASEYFKAGSTHVIVDTDGWIRDEKGLRYKVSLISALKPDVMVVFGADISPYFRKFSAYGVRVVEFNIPPTRKIRSRDERRILRSMKYREFLYEAPIVKLDFENLIINGLPILEGVPVEVASVEKFVEGKISYASLLPDKLYLAGSVRRVEEEGLKKEFGVGKIAVFEPGAERNLYAAVSNGNLDYPALIDKIDFQGRRIIIKTRYTNKISELKVSTIKLRDDYTEEFLEVSS</sequence>
<dbReference type="Pfam" id="PF16575">
    <property type="entry name" value="CLP1_P"/>
    <property type="match status" value="1"/>
</dbReference>
<dbReference type="GO" id="GO:0005524">
    <property type="term" value="F:ATP binding"/>
    <property type="evidence" value="ECO:0007669"/>
    <property type="project" value="UniProtKB-KW"/>
</dbReference>
<dbReference type="PANTHER" id="PTHR12755:SF3">
    <property type="entry name" value="POLYNUCLEOTIDE 5'-HYDROXYL-KINASE NOL9"/>
    <property type="match status" value="1"/>
</dbReference>
<keyword evidence="4" id="KW-0547">Nucleotide-binding</keyword>
<evidence type="ECO:0000256" key="4">
    <source>
        <dbReference type="ARBA" id="ARBA00022741"/>
    </source>
</evidence>
<evidence type="ECO:0000256" key="7">
    <source>
        <dbReference type="ARBA" id="ARBA00024737"/>
    </source>
</evidence>
<dbReference type="GO" id="GO:0006396">
    <property type="term" value="P:RNA processing"/>
    <property type="evidence" value="ECO:0007669"/>
    <property type="project" value="InterPro"/>
</dbReference>
<dbReference type="PANTHER" id="PTHR12755">
    <property type="entry name" value="CLEAVAGE/POLYADENYLATION FACTOR IA SUBUNIT CLP1P"/>
    <property type="match status" value="1"/>
</dbReference>
<dbReference type="Gene3D" id="3.40.50.300">
    <property type="entry name" value="P-loop containing nucleotide triphosphate hydrolases"/>
    <property type="match status" value="1"/>
</dbReference>
<evidence type="ECO:0000256" key="1">
    <source>
        <dbReference type="ARBA" id="ARBA00001968"/>
    </source>
</evidence>
<comment type="cofactor">
    <cofactor evidence="1">
        <name>a divalent metal cation</name>
        <dbReference type="ChEBI" id="CHEBI:60240"/>
    </cofactor>
</comment>
<evidence type="ECO:0000256" key="2">
    <source>
        <dbReference type="ARBA" id="ARBA00012157"/>
    </source>
</evidence>
<comment type="catalytic activity">
    <reaction evidence="8">
        <text>a 5'-end dephospho-ribonucleoside-RNA + ATP = a 5'-end 5'-phospho-ribonucleoside-RNA + ADP + H(+)</text>
        <dbReference type="Rhea" id="RHEA:54580"/>
        <dbReference type="Rhea" id="RHEA-COMP:13936"/>
        <dbReference type="Rhea" id="RHEA-COMP:15179"/>
        <dbReference type="ChEBI" id="CHEBI:15378"/>
        <dbReference type="ChEBI" id="CHEBI:30616"/>
        <dbReference type="ChEBI" id="CHEBI:138282"/>
        <dbReference type="ChEBI" id="CHEBI:138284"/>
        <dbReference type="ChEBI" id="CHEBI:456216"/>
        <dbReference type="EC" id="2.7.1.78"/>
    </reaction>
</comment>
<evidence type="ECO:0000256" key="3">
    <source>
        <dbReference type="ARBA" id="ARBA00022679"/>
    </source>
</evidence>
<accession>A0A7C2FYX5</accession>
<dbReference type="GO" id="GO:0051734">
    <property type="term" value="F:ATP-dependent polynucleotide 5'-hydroxyl-kinase activity"/>
    <property type="evidence" value="ECO:0007669"/>
    <property type="project" value="UniProtKB-EC"/>
</dbReference>
<dbReference type="InterPro" id="IPR027417">
    <property type="entry name" value="P-loop_NTPase"/>
</dbReference>
<dbReference type="InterPro" id="IPR045116">
    <property type="entry name" value="Clp1/Grc3"/>
</dbReference>
<dbReference type="EMBL" id="DSJT01000011">
    <property type="protein sequence ID" value="HEF87146.1"/>
    <property type="molecule type" value="Genomic_DNA"/>
</dbReference>
<protein>
    <recommendedName>
        <fullName evidence="2">polynucleotide 5'-hydroxyl-kinase</fullName>
        <ecNumber evidence="2">2.7.1.78</ecNumber>
    </recommendedName>
</protein>
<name>A0A7C2FYX5_9CREN</name>
<reference evidence="11" key="1">
    <citation type="journal article" date="2020" name="mSystems">
        <title>Genome- and Community-Level Interaction Insights into Carbon Utilization and Element Cycling Functions of Hydrothermarchaeota in Hydrothermal Sediment.</title>
        <authorList>
            <person name="Zhou Z."/>
            <person name="Liu Y."/>
            <person name="Xu W."/>
            <person name="Pan J."/>
            <person name="Luo Z.H."/>
            <person name="Li M."/>
        </authorList>
    </citation>
    <scope>NUCLEOTIDE SEQUENCE [LARGE SCALE GENOMIC DNA]</scope>
    <source>
        <strain evidence="11">SpSt-23</strain>
    </source>
</reference>
<comment type="caution">
    <text evidence="11">The sequence shown here is derived from an EMBL/GenBank/DDBJ whole genome shotgun (WGS) entry which is preliminary data.</text>
</comment>
<evidence type="ECO:0000313" key="11">
    <source>
        <dbReference type="EMBL" id="HEF87146.1"/>
    </source>
</evidence>
<evidence type="ECO:0000256" key="6">
    <source>
        <dbReference type="ARBA" id="ARBA00022840"/>
    </source>
</evidence>